<dbReference type="RefSeq" id="WP_148037610.1">
    <property type="nucleotide sequence ID" value="NZ_JABVZQ010000005.1"/>
</dbReference>
<dbReference type="EMBL" id="JADGII010000005">
    <property type="protein sequence ID" value="MBF0636390.1"/>
    <property type="molecule type" value="Genomic_DNA"/>
</dbReference>
<dbReference type="Gene3D" id="2.40.420.20">
    <property type="match status" value="1"/>
</dbReference>
<feature type="domain" description="Multidrug resistance protein MdtA-like C-terminal permuted SH3" evidence="2">
    <location>
        <begin position="54"/>
        <end position="110"/>
    </location>
</feature>
<evidence type="ECO:0000259" key="2">
    <source>
        <dbReference type="Pfam" id="PF25967"/>
    </source>
</evidence>
<dbReference type="InterPro" id="IPR058627">
    <property type="entry name" value="MdtA-like_C"/>
</dbReference>
<evidence type="ECO:0000256" key="1">
    <source>
        <dbReference type="SAM" id="SignalP"/>
    </source>
</evidence>
<sequence length="126" mass="13057">MTYRVFVMAVSFCLVLGACHGGGESLPSAAHDVVRAETDGVAEALQVVRPGGEDVIAVPSSAVFMRGQLEGLQVLGPDGAMSVRWVRTGSEMDGTVAVLSGLDAGEIVVVPYDPSLEEGDLVTPKQ</sequence>
<evidence type="ECO:0000313" key="3">
    <source>
        <dbReference type="EMBL" id="MBF0636390.1"/>
    </source>
</evidence>
<dbReference type="Pfam" id="PF25967">
    <property type="entry name" value="RND-MFP_C"/>
    <property type="match status" value="1"/>
</dbReference>
<accession>A0ABR9XQT6</accession>
<keyword evidence="4" id="KW-1185">Reference proteome</keyword>
<protein>
    <recommendedName>
        <fullName evidence="2">Multidrug resistance protein MdtA-like C-terminal permuted SH3 domain-containing protein</fullName>
    </recommendedName>
</protein>
<name>A0ABR9XQT6_9CHLB</name>
<feature type="chain" id="PRO_5045166556" description="Multidrug resistance protein MdtA-like C-terminal permuted SH3 domain-containing protein" evidence="1">
    <location>
        <begin position="21"/>
        <end position="126"/>
    </location>
</feature>
<feature type="signal peptide" evidence="1">
    <location>
        <begin position="1"/>
        <end position="20"/>
    </location>
</feature>
<gene>
    <name evidence="3" type="ORF">INT08_04255</name>
</gene>
<comment type="caution">
    <text evidence="3">The sequence shown here is derived from an EMBL/GenBank/DDBJ whole genome shotgun (WGS) entry which is preliminary data.</text>
</comment>
<organism evidence="3 4">
    <name type="scientific">Prosthecochloris ethylica</name>
    <dbReference type="NCBI Taxonomy" id="2743976"/>
    <lineage>
        <taxon>Bacteria</taxon>
        <taxon>Pseudomonadati</taxon>
        <taxon>Chlorobiota</taxon>
        <taxon>Chlorobiia</taxon>
        <taxon>Chlorobiales</taxon>
        <taxon>Chlorobiaceae</taxon>
        <taxon>Prosthecochloris</taxon>
    </lineage>
</organism>
<keyword evidence="1" id="KW-0732">Signal</keyword>
<dbReference type="Proteomes" id="UP000619838">
    <property type="component" value="Unassembled WGS sequence"/>
</dbReference>
<reference evidence="3 4" key="1">
    <citation type="journal article" date="2020" name="Microorganisms">
        <title>Simultaneous Genome Sequencing of Prosthecochloris ethylica and Desulfuromonas acetoxidans within a Syntrophic Mixture Reveals Unique Pili and Protein Interactions.</title>
        <authorList>
            <person name="Kyndt J.A."/>
            <person name="Van Beeumen J.J."/>
            <person name="Meyer T.E."/>
        </authorList>
    </citation>
    <scope>NUCLEOTIDE SEQUENCE [LARGE SCALE GENOMIC DNA]</scope>
    <source>
        <strain evidence="3 4">N3</strain>
    </source>
</reference>
<evidence type="ECO:0000313" key="4">
    <source>
        <dbReference type="Proteomes" id="UP000619838"/>
    </source>
</evidence>
<proteinExistence type="predicted"/>
<dbReference type="PROSITE" id="PS51257">
    <property type="entry name" value="PROKAR_LIPOPROTEIN"/>
    <property type="match status" value="1"/>
</dbReference>